<proteinExistence type="predicted"/>
<sequence>MSYFIRHVNGLSIDALPTETLLHIFSECAVLTEAGWKKDPEKSIYLWTRILRVCRLWRDIALSYPFLWTGILMRESLRISFNTLAQLFLQRSRGKPVRLYVVACRSPQIRHEIDWRLRQLLQQAIPRATEIHVHLMRNTELESFWSTFAAPAKLMSSLRIVCKIDPPPVNQRLPQAHQQLNVDVIPQSGLFLDTTPLLRSVSIHGAPLVDAESKTPKLLLQMLQSIELVDSEDSHYPINQYPTPLHHLRVTATVLTALTIRSFNLLPLPNFSPHVIVFPRLQTLEVSSASSFAAEILRRVGIPQTAGVRIDLFQHASGWMLRERWAAIRRHDGISSALVKLLAASLSIRAISVTPTGVDGDRRVFHSFWTDIPPNTLPCCPEWAPTSLRMTPRLSFANAVQASYPLAHGMAHWCDVLYPDMADLLSLLPLTTCRVLYLHQIPADTASWEGDALLSSATSLHTIEAWGDMAAKALTNLLNPPSEETLTTRLSSLRVISFVGLTMDFQTQVLVPLLATISVRRAAHGLATLDVQFRNCVDARPPQ</sequence>
<dbReference type="Gene3D" id="1.20.1280.50">
    <property type="match status" value="1"/>
</dbReference>
<keyword evidence="3" id="KW-1185">Reference proteome</keyword>
<evidence type="ECO:0000313" key="3">
    <source>
        <dbReference type="Proteomes" id="UP000313359"/>
    </source>
</evidence>
<dbReference type="EMBL" id="ML122273">
    <property type="protein sequence ID" value="RPD58818.1"/>
    <property type="molecule type" value="Genomic_DNA"/>
</dbReference>
<feature type="domain" description="F-box" evidence="1">
    <location>
        <begin position="13"/>
        <end position="71"/>
    </location>
</feature>
<dbReference type="AlphaFoldDB" id="A0A5C2S6C9"/>
<dbReference type="OrthoDB" id="2800666at2759"/>
<dbReference type="Proteomes" id="UP000313359">
    <property type="component" value="Unassembled WGS sequence"/>
</dbReference>
<name>A0A5C2S6C9_9APHY</name>
<reference evidence="2" key="1">
    <citation type="journal article" date="2018" name="Genome Biol. Evol.">
        <title>Genomics and development of Lentinus tigrinus, a white-rot wood-decaying mushroom with dimorphic fruiting bodies.</title>
        <authorList>
            <person name="Wu B."/>
            <person name="Xu Z."/>
            <person name="Knudson A."/>
            <person name="Carlson A."/>
            <person name="Chen N."/>
            <person name="Kovaka S."/>
            <person name="LaButti K."/>
            <person name="Lipzen A."/>
            <person name="Pennachio C."/>
            <person name="Riley R."/>
            <person name="Schakwitz W."/>
            <person name="Umezawa K."/>
            <person name="Ohm R.A."/>
            <person name="Grigoriev I.V."/>
            <person name="Nagy L.G."/>
            <person name="Gibbons J."/>
            <person name="Hibbett D."/>
        </authorList>
    </citation>
    <scope>NUCLEOTIDE SEQUENCE [LARGE SCALE GENOMIC DNA]</scope>
    <source>
        <strain evidence="2">ALCF2SS1-6</strain>
    </source>
</reference>
<gene>
    <name evidence="2" type="ORF">L227DRAFT_654558</name>
</gene>
<evidence type="ECO:0000259" key="1">
    <source>
        <dbReference type="Pfam" id="PF12937"/>
    </source>
</evidence>
<protein>
    <recommendedName>
        <fullName evidence="1">F-box domain-containing protein</fullName>
    </recommendedName>
</protein>
<dbReference type="InterPro" id="IPR001810">
    <property type="entry name" value="F-box_dom"/>
</dbReference>
<accession>A0A5C2S6C9</accession>
<evidence type="ECO:0000313" key="2">
    <source>
        <dbReference type="EMBL" id="RPD58818.1"/>
    </source>
</evidence>
<dbReference type="Pfam" id="PF12937">
    <property type="entry name" value="F-box-like"/>
    <property type="match status" value="1"/>
</dbReference>
<organism evidence="2 3">
    <name type="scientific">Lentinus tigrinus ALCF2SS1-6</name>
    <dbReference type="NCBI Taxonomy" id="1328759"/>
    <lineage>
        <taxon>Eukaryota</taxon>
        <taxon>Fungi</taxon>
        <taxon>Dikarya</taxon>
        <taxon>Basidiomycota</taxon>
        <taxon>Agaricomycotina</taxon>
        <taxon>Agaricomycetes</taxon>
        <taxon>Polyporales</taxon>
        <taxon>Polyporaceae</taxon>
        <taxon>Lentinus</taxon>
    </lineage>
</organism>